<feature type="transmembrane region" description="Helical" evidence="10">
    <location>
        <begin position="20"/>
        <end position="38"/>
    </location>
</feature>
<keyword evidence="8 10" id="KW-0472">Membrane</keyword>
<dbReference type="EMBL" id="SNXI01000013">
    <property type="protein sequence ID" value="TDP31260.1"/>
    <property type="molecule type" value="Genomic_DNA"/>
</dbReference>
<comment type="similarity">
    <text evidence="2 10">Belongs to the ExbD/TolR family.</text>
</comment>
<dbReference type="Pfam" id="PF02472">
    <property type="entry name" value="ExbD"/>
    <property type="match status" value="1"/>
</dbReference>
<evidence type="ECO:0000256" key="2">
    <source>
        <dbReference type="ARBA" id="ARBA00005811"/>
    </source>
</evidence>
<dbReference type="PANTHER" id="PTHR30558">
    <property type="entry name" value="EXBD MEMBRANE COMPONENT OF PMF-DRIVEN MACROMOLECULE IMPORT SYSTEM"/>
    <property type="match status" value="1"/>
</dbReference>
<keyword evidence="3 10" id="KW-1003">Cell membrane</keyword>
<evidence type="ECO:0000256" key="6">
    <source>
        <dbReference type="ARBA" id="ARBA00022692"/>
    </source>
</evidence>
<dbReference type="InterPro" id="IPR014168">
    <property type="entry name" value="Tol-Pal_TolR"/>
</dbReference>
<evidence type="ECO:0000256" key="10">
    <source>
        <dbReference type="HAMAP-Rule" id="MF_02203"/>
    </source>
</evidence>
<gene>
    <name evidence="10" type="primary">tolR</name>
    <name evidence="11" type="ORF">DEU29_11331</name>
</gene>
<keyword evidence="9 10" id="KW-0131">Cell cycle</keyword>
<evidence type="ECO:0000256" key="8">
    <source>
        <dbReference type="ARBA" id="ARBA00023136"/>
    </source>
</evidence>
<comment type="subunit">
    <text evidence="10">The Tol-Pal system is composed of five core proteins: the inner membrane proteins TolA, TolQ and TolR, the periplasmic protein TolB and the outer membrane protein Pal. They form a network linking the inner and outer membranes and the peptidoglycan layer.</text>
</comment>
<evidence type="ECO:0000313" key="12">
    <source>
        <dbReference type="Proteomes" id="UP000295531"/>
    </source>
</evidence>
<proteinExistence type="inferred from homology"/>
<comment type="subcellular location">
    <subcellularLocation>
        <location evidence="10">Cell inner membrane</location>
        <topology evidence="10">Single-pass membrane protein</topology>
    </subcellularLocation>
    <subcellularLocation>
        <location evidence="1">Cell membrane</location>
        <topology evidence="1">Single-pass membrane protein</topology>
    </subcellularLocation>
</comment>
<evidence type="ECO:0000256" key="9">
    <source>
        <dbReference type="ARBA" id="ARBA00023306"/>
    </source>
</evidence>
<dbReference type="Proteomes" id="UP000295531">
    <property type="component" value="Unassembled WGS sequence"/>
</dbReference>
<dbReference type="Gene3D" id="3.30.420.270">
    <property type="match status" value="1"/>
</dbReference>
<evidence type="ECO:0000256" key="1">
    <source>
        <dbReference type="ARBA" id="ARBA00004162"/>
    </source>
</evidence>
<dbReference type="GO" id="GO:0022857">
    <property type="term" value="F:transmembrane transporter activity"/>
    <property type="evidence" value="ECO:0007669"/>
    <property type="project" value="InterPro"/>
</dbReference>
<evidence type="ECO:0000256" key="5">
    <source>
        <dbReference type="ARBA" id="ARBA00022618"/>
    </source>
</evidence>
<organism evidence="11 12">
    <name type="scientific">Idiomarina aquatica</name>
    <dbReference type="NCBI Taxonomy" id="1327752"/>
    <lineage>
        <taxon>Bacteria</taxon>
        <taxon>Pseudomonadati</taxon>
        <taxon>Pseudomonadota</taxon>
        <taxon>Gammaproteobacteria</taxon>
        <taxon>Alteromonadales</taxon>
        <taxon>Idiomarinaceae</taxon>
        <taxon>Idiomarina</taxon>
    </lineage>
</organism>
<sequence length="142" mass="15346">MMVMPRKRRKPVAEINVVPYIDVMLVLLIIFMVTAPLITQGVKVELPKASSEPLSKDSKPPLVASVDAQGNYYLNQNTDPDQPISAQEVATLVAAQLQLEPETPVMVNGDGAVSYDQVVQLMVLLQKAGVPSVGLMTDSSEN</sequence>
<keyword evidence="4 10" id="KW-0997">Cell inner membrane</keyword>
<dbReference type="NCBIfam" id="TIGR02801">
    <property type="entry name" value="tolR"/>
    <property type="match status" value="1"/>
</dbReference>
<evidence type="ECO:0000313" key="11">
    <source>
        <dbReference type="EMBL" id="TDP31260.1"/>
    </source>
</evidence>
<keyword evidence="7 10" id="KW-1133">Transmembrane helix</keyword>
<keyword evidence="6 10" id="KW-0812">Transmembrane</keyword>
<dbReference type="InterPro" id="IPR003400">
    <property type="entry name" value="ExbD"/>
</dbReference>
<keyword evidence="5 10" id="KW-0132">Cell division</keyword>
<evidence type="ECO:0000256" key="3">
    <source>
        <dbReference type="ARBA" id="ARBA00022475"/>
    </source>
</evidence>
<evidence type="ECO:0000256" key="7">
    <source>
        <dbReference type="ARBA" id="ARBA00022989"/>
    </source>
</evidence>
<evidence type="ECO:0000256" key="4">
    <source>
        <dbReference type="ARBA" id="ARBA00022519"/>
    </source>
</evidence>
<dbReference type="PANTHER" id="PTHR30558:SF7">
    <property type="entry name" value="TOL-PAL SYSTEM PROTEIN TOLR"/>
    <property type="match status" value="1"/>
</dbReference>
<dbReference type="GO" id="GO:0051301">
    <property type="term" value="P:cell division"/>
    <property type="evidence" value="ECO:0007669"/>
    <property type="project" value="UniProtKB-UniRule"/>
</dbReference>
<dbReference type="OrthoDB" id="9798629at2"/>
<dbReference type="GO" id="GO:0015031">
    <property type="term" value="P:protein transport"/>
    <property type="evidence" value="ECO:0007669"/>
    <property type="project" value="InterPro"/>
</dbReference>
<protein>
    <recommendedName>
        <fullName evidence="10">Tol-Pal system protein TolR</fullName>
    </recommendedName>
</protein>
<reference evidence="11 12" key="1">
    <citation type="submission" date="2019-03" db="EMBL/GenBank/DDBJ databases">
        <title>Freshwater and sediment microbial communities from various areas in North America, analyzing microbe dynamics in response to fracking.</title>
        <authorList>
            <person name="Lamendella R."/>
        </authorList>
    </citation>
    <scope>NUCLEOTIDE SEQUENCE [LARGE SCALE GENOMIC DNA]</scope>
    <source>
        <strain evidence="11 12">18_TX</strain>
    </source>
</reference>
<dbReference type="HAMAP" id="MF_02203">
    <property type="entry name" value="TolR"/>
    <property type="match status" value="1"/>
</dbReference>
<dbReference type="GO" id="GO:0005886">
    <property type="term" value="C:plasma membrane"/>
    <property type="evidence" value="ECO:0007669"/>
    <property type="project" value="UniProtKB-SubCell"/>
</dbReference>
<comment type="caution">
    <text evidence="11">The sequence shown here is derived from an EMBL/GenBank/DDBJ whole genome shotgun (WGS) entry which is preliminary data.</text>
</comment>
<accession>A0A4R6P2U9</accession>
<comment type="function">
    <text evidence="10">Part of the Tol-Pal system, which plays a role in outer membrane invagination during cell division and is important for maintaining outer membrane integrity.</text>
</comment>
<keyword evidence="12" id="KW-1185">Reference proteome</keyword>
<name>A0A4R6P2U9_9GAMM</name>
<dbReference type="AlphaFoldDB" id="A0A4R6P2U9"/>